<accession>A0A4P2X1R4</accession>
<protein>
    <submittedName>
        <fullName evidence="1">Uncharacterized protein</fullName>
    </submittedName>
</protein>
<dbReference type="AlphaFoldDB" id="A0A4P2X1R4"/>
<name>A0A4P2X1R4_ACIBA</name>
<reference evidence="1" key="1">
    <citation type="submission" date="2019-05" db="EMBL/GenBank/DDBJ databases">
        <title>Complete genome sequence of multidrug resistant Acinetonacter baumannii.</title>
        <authorList>
            <person name="Wachino J."/>
        </authorList>
    </citation>
    <scope>NUCLEOTIDE SEQUENCE</scope>
    <source>
        <strain evidence="1">NU-60</strain>
    </source>
</reference>
<evidence type="ECO:0000313" key="1">
    <source>
        <dbReference type="EMBL" id="BBK06484.1"/>
    </source>
</evidence>
<gene>
    <name evidence="1" type="ORF">NU60_24320</name>
</gene>
<proteinExistence type="predicted"/>
<sequence>MLNYAANDQVVSFVVLRLELKAKEPMRYPSHIFDRSISCLPEIFIFNNIEVSAYTLLRL</sequence>
<organism evidence="1">
    <name type="scientific">Acinetobacter baumannii</name>
    <dbReference type="NCBI Taxonomy" id="470"/>
    <lineage>
        <taxon>Bacteria</taxon>
        <taxon>Pseudomonadati</taxon>
        <taxon>Pseudomonadota</taxon>
        <taxon>Gammaproteobacteria</taxon>
        <taxon>Moraxellales</taxon>
        <taxon>Moraxellaceae</taxon>
        <taxon>Acinetobacter</taxon>
        <taxon>Acinetobacter calcoaceticus/baumannii complex</taxon>
    </lineage>
</organism>
<dbReference type="EMBL" id="AP019685">
    <property type="protein sequence ID" value="BBK06484.1"/>
    <property type="molecule type" value="Genomic_DNA"/>
</dbReference>